<dbReference type="InterPro" id="IPR016181">
    <property type="entry name" value="Acyl_CoA_acyltransferase"/>
</dbReference>
<accession>A0A5M8RVU5</accession>
<dbReference type="GO" id="GO:1990189">
    <property type="term" value="F:protein N-terminal-serine acetyltransferase activity"/>
    <property type="evidence" value="ECO:0007669"/>
    <property type="project" value="TreeGrafter"/>
</dbReference>
<reference evidence="2 3" key="1">
    <citation type="submission" date="2018-08" db="EMBL/GenBank/DDBJ databases">
        <title>Bacillus phenotypic plasticity.</title>
        <authorList>
            <person name="Hurtado E."/>
        </authorList>
    </citation>
    <scope>NUCLEOTIDE SEQUENCE [LARGE SCALE GENOMIC DNA]</scope>
    <source>
        <strain evidence="2 3">427</strain>
    </source>
</reference>
<sequence length="134" mass="15135">MKDSQGFIKFAQEEAQCGSSLHFGIFEKGCLAGKVCLYQINEKIKAASIGYYIGADFEGRGLVTQAVKQLTAFAFHTRGLNRLEIKIFSQNKRSLAVPRRLRFSYEGCLRESGELQGKPADHFIFSMLKREFQS</sequence>
<dbReference type="Pfam" id="PF13302">
    <property type="entry name" value="Acetyltransf_3"/>
    <property type="match status" value="1"/>
</dbReference>
<comment type="caution">
    <text evidence="2">The sequence shown here is derived from an EMBL/GenBank/DDBJ whole genome shotgun (WGS) entry which is preliminary data.</text>
</comment>
<dbReference type="Gene3D" id="3.40.630.30">
    <property type="match status" value="1"/>
</dbReference>
<evidence type="ECO:0000259" key="1">
    <source>
        <dbReference type="PROSITE" id="PS51186"/>
    </source>
</evidence>
<dbReference type="InterPro" id="IPR051908">
    <property type="entry name" value="Ribosomal_N-acetyltransferase"/>
</dbReference>
<feature type="domain" description="N-acetyltransferase" evidence="1">
    <location>
        <begin position="1"/>
        <end position="130"/>
    </location>
</feature>
<protein>
    <submittedName>
        <fullName evidence="2">N-acetyltransferase</fullName>
    </submittedName>
</protein>
<dbReference type="SUPFAM" id="SSF55729">
    <property type="entry name" value="Acyl-CoA N-acyltransferases (Nat)"/>
    <property type="match status" value="1"/>
</dbReference>
<dbReference type="AlphaFoldDB" id="A0A5M8RVU5"/>
<dbReference type="PANTHER" id="PTHR43441:SF11">
    <property type="entry name" value="RIBOSOMAL-PROTEIN-SERINE ACETYLTRANSFERASE"/>
    <property type="match status" value="1"/>
</dbReference>
<evidence type="ECO:0000313" key="2">
    <source>
        <dbReference type="EMBL" id="KAA6451266.1"/>
    </source>
</evidence>
<name>A0A5M8RVU5_9BACI</name>
<dbReference type="EMBL" id="QSND01000002">
    <property type="protein sequence ID" value="KAA6451266.1"/>
    <property type="molecule type" value="Genomic_DNA"/>
</dbReference>
<gene>
    <name evidence="2" type="ORF">DX927_10775</name>
</gene>
<dbReference type="PANTHER" id="PTHR43441">
    <property type="entry name" value="RIBOSOMAL-PROTEIN-SERINE ACETYLTRANSFERASE"/>
    <property type="match status" value="1"/>
</dbReference>
<dbReference type="InterPro" id="IPR000182">
    <property type="entry name" value="GNAT_dom"/>
</dbReference>
<dbReference type="GO" id="GO:0008999">
    <property type="term" value="F:protein-N-terminal-alanine acetyltransferase activity"/>
    <property type="evidence" value="ECO:0007669"/>
    <property type="project" value="TreeGrafter"/>
</dbReference>
<dbReference type="RefSeq" id="WP_148957127.1">
    <property type="nucleotide sequence ID" value="NZ_QSND01000002.1"/>
</dbReference>
<dbReference type="PROSITE" id="PS51186">
    <property type="entry name" value="GNAT"/>
    <property type="match status" value="1"/>
</dbReference>
<keyword evidence="2" id="KW-0808">Transferase</keyword>
<organism evidence="2 3">
    <name type="scientific">Bacillus swezeyi</name>
    <dbReference type="NCBI Taxonomy" id="1925020"/>
    <lineage>
        <taxon>Bacteria</taxon>
        <taxon>Bacillati</taxon>
        <taxon>Bacillota</taxon>
        <taxon>Bacilli</taxon>
        <taxon>Bacillales</taxon>
        <taxon>Bacillaceae</taxon>
        <taxon>Bacillus</taxon>
    </lineage>
</organism>
<dbReference type="GO" id="GO:0005737">
    <property type="term" value="C:cytoplasm"/>
    <property type="evidence" value="ECO:0007669"/>
    <property type="project" value="TreeGrafter"/>
</dbReference>
<proteinExistence type="predicted"/>
<dbReference type="Proteomes" id="UP000324326">
    <property type="component" value="Unassembled WGS sequence"/>
</dbReference>
<evidence type="ECO:0000313" key="3">
    <source>
        <dbReference type="Proteomes" id="UP000324326"/>
    </source>
</evidence>